<dbReference type="Pfam" id="PF07593">
    <property type="entry name" value="UnbV_ASPIC"/>
    <property type="match status" value="1"/>
</dbReference>
<protein>
    <submittedName>
        <fullName evidence="4">CRTAC1 family protein</fullName>
    </submittedName>
</protein>
<evidence type="ECO:0000256" key="1">
    <source>
        <dbReference type="ARBA" id="ARBA00022729"/>
    </source>
</evidence>
<dbReference type="InterPro" id="IPR011519">
    <property type="entry name" value="UnbV_ASPIC"/>
</dbReference>
<feature type="signal peptide" evidence="2">
    <location>
        <begin position="1"/>
        <end position="21"/>
    </location>
</feature>
<gene>
    <name evidence="4" type="ORF">L1I42_08280</name>
</gene>
<evidence type="ECO:0000313" key="4">
    <source>
        <dbReference type="EMBL" id="MCF4098484.1"/>
    </source>
</evidence>
<dbReference type="InterPro" id="IPR013517">
    <property type="entry name" value="FG-GAP"/>
</dbReference>
<name>A0ABS9E8G5_9HYPH</name>
<dbReference type="SUPFAM" id="SSF69318">
    <property type="entry name" value="Integrin alpha N-terminal domain"/>
    <property type="match status" value="1"/>
</dbReference>
<accession>A0ABS9E8G5</accession>
<feature type="domain" description="ASPIC/UnbV" evidence="3">
    <location>
        <begin position="441"/>
        <end position="506"/>
    </location>
</feature>
<evidence type="ECO:0000256" key="2">
    <source>
        <dbReference type="SAM" id="SignalP"/>
    </source>
</evidence>
<reference evidence="4 5" key="1">
    <citation type="submission" date="2022-01" db="EMBL/GenBank/DDBJ databases">
        <title>Maritalea mediterranea sp. nov., isolated from marine plastic residues from the Malva-rosa beach (Valencia, Spain).</title>
        <authorList>
            <person name="Vidal-Verdu A."/>
            <person name="Molina-Menor E."/>
            <person name="Pascual J."/>
            <person name="Pereto J."/>
            <person name="Porcar M."/>
        </authorList>
    </citation>
    <scope>NUCLEOTIDE SEQUENCE [LARGE SCALE GENOMIC DNA]</scope>
    <source>
        <strain evidence="4 5">P4.10X</strain>
    </source>
</reference>
<dbReference type="InterPro" id="IPR027039">
    <property type="entry name" value="Crtac1"/>
</dbReference>
<keyword evidence="1 2" id="KW-0732">Signal</keyword>
<dbReference type="PANTHER" id="PTHR16026:SF0">
    <property type="entry name" value="CARTILAGE ACIDIC PROTEIN 1"/>
    <property type="match status" value="1"/>
</dbReference>
<feature type="chain" id="PRO_5046197556" evidence="2">
    <location>
        <begin position="22"/>
        <end position="520"/>
    </location>
</feature>
<keyword evidence="5" id="KW-1185">Reference proteome</keyword>
<dbReference type="Gene3D" id="2.130.10.130">
    <property type="entry name" value="Integrin alpha, N-terminal"/>
    <property type="match status" value="1"/>
</dbReference>
<dbReference type="EMBL" id="JAKGTI010000001">
    <property type="protein sequence ID" value="MCF4098484.1"/>
    <property type="molecule type" value="Genomic_DNA"/>
</dbReference>
<dbReference type="Proteomes" id="UP001201217">
    <property type="component" value="Unassembled WGS sequence"/>
</dbReference>
<organism evidence="4 5">
    <name type="scientific">Maritalea mediterranea</name>
    <dbReference type="NCBI Taxonomy" id="2909667"/>
    <lineage>
        <taxon>Bacteria</taxon>
        <taxon>Pseudomonadati</taxon>
        <taxon>Pseudomonadota</taxon>
        <taxon>Alphaproteobacteria</taxon>
        <taxon>Hyphomicrobiales</taxon>
        <taxon>Devosiaceae</taxon>
        <taxon>Maritalea</taxon>
    </lineage>
</organism>
<dbReference type="PANTHER" id="PTHR16026">
    <property type="entry name" value="CARTILAGE ACIDIC PROTEIN 1"/>
    <property type="match status" value="1"/>
</dbReference>
<sequence length="520" mass="57213">MWHRTTANSVALLLTVATSMAAPQFTPRATHIDHQYLGGWEHFVGGGVAAFDCNNDQLPELYFAGGTAPATLLRNATGERGADIDFEKMAAEEIELTRVIGAYPLNINNDAHTDLVILRVGENMLFEGQGDCRFARSDLLDGLEVDHWTTAFSAIWEANQELPTLAFGNYVDRKDPEGPFGTCEPNIVLRPEGNRYNEATELTPGYCALSILFSDWSGQGQQDLRVSNDRHYYLNDGQEQLWQFTAERPHLVTAGEGWQKHQIWGMGIASRDINFDGVPEVYLTSMGDQKLHSLAQNAEGPTFTDAAYEKGITAHRPYLGDEGRPSTGWHAQFGDVQNDGLDDIFVAKGNVDQMIGVAMRDPNNLLVQQPDGRFVEQGDVAGIASLDRSRGGALIDLNLDGKLDLVVNNRRAEAEIYQNTTADPGNWLAIKLEQLAPNRDAIGAWIKVRTPERTYSREITVGGGHAGGQLAPAHFGLGDQAKVEMQVIWPDQTKSDWQTLETNQAYQVARDGAALVISAY</sequence>
<dbReference type="Pfam" id="PF13517">
    <property type="entry name" value="FG-GAP_3"/>
    <property type="match status" value="1"/>
</dbReference>
<evidence type="ECO:0000259" key="3">
    <source>
        <dbReference type="Pfam" id="PF07593"/>
    </source>
</evidence>
<comment type="caution">
    <text evidence="4">The sequence shown here is derived from an EMBL/GenBank/DDBJ whole genome shotgun (WGS) entry which is preliminary data.</text>
</comment>
<proteinExistence type="predicted"/>
<dbReference type="RefSeq" id="WP_236114002.1">
    <property type="nucleotide sequence ID" value="NZ_JAKGTI010000001.1"/>
</dbReference>
<evidence type="ECO:0000313" key="5">
    <source>
        <dbReference type="Proteomes" id="UP001201217"/>
    </source>
</evidence>
<dbReference type="InterPro" id="IPR028994">
    <property type="entry name" value="Integrin_alpha_N"/>
</dbReference>